<dbReference type="InterPro" id="IPR058922">
    <property type="entry name" value="WHD_DRP"/>
</dbReference>
<dbReference type="PRINTS" id="PR00364">
    <property type="entry name" value="DISEASERSIST"/>
</dbReference>
<dbReference type="InterPro" id="IPR032675">
    <property type="entry name" value="LRR_dom_sf"/>
</dbReference>
<dbReference type="EnsemblPlants" id="ONIVA01G33280.2">
    <property type="protein sequence ID" value="ONIVA01G33280.2"/>
    <property type="gene ID" value="ONIVA01G33280"/>
</dbReference>
<dbReference type="InterPro" id="IPR036388">
    <property type="entry name" value="WH-like_DNA-bd_sf"/>
</dbReference>
<dbReference type="Gramene" id="ONIVA01G33280.1">
    <property type="protein sequence ID" value="ONIVA01G33280.1"/>
    <property type="gene ID" value="ONIVA01G33280"/>
</dbReference>
<dbReference type="SUPFAM" id="SSF52058">
    <property type="entry name" value="L domain-like"/>
    <property type="match status" value="1"/>
</dbReference>
<dbReference type="HOGENOM" id="CLU_000837_25_1_1"/>
<evidence type="ECO:0000259" key="9">
    <source>
        <dbReference type="Pfam" id="PF23559"/>
    </source>
</evidence>
<dbReference type="InterPro" id="IPR044974">
    <property type="entry name" value="Disease_R_plants"/>
</dbReference>
<evidence type="ECO:0000256" key="4">
    <source>
        <dbReference type="ARBA" id="ARBA00022741"/>
    </source>
</evidence>
<dbReference type="SUPFAM" id="SSF52540">
    <property type="entry name" value="P-loop containing nucleoside triphosphate hydrolases"/>
    <property type="match status" value="1"/>
</dbReference>
<dbReference type="InterPro" id="IPR055414">
    <property type="entry name" value="LRR_R13L4/SHOC2-like"/>
</dbReference>
<dbReference type="Pfam" id="PF23598">
    <property type="entry name" value="LRR_14"/>
    <property type="match status" value="1"/>
</dbReference>
<keyword evidence="5" id="KW-0611">Plant defense</keyword>
<keyword evidence="2" id="KW-0433">Leucine-rich repeat</keyword>
<evidence type="ECO:0000256" key="3">
    <source>
        <dbReference type="ARBA" id="ARBA00022737"/>
    </source>
</evidence>
<dbReference type="FunFam" id="1.10.10.10:FF:000322">
    <property type="entry name" value="Probable disease resistance protein At1g63360"/>
    <property type="match status" value="1"/>
</dbReference>
<evidence type="ECO:0000256" key="2">
    <source>
        <dbReference type="ARBA" id="ARBA00022614"/>
    </source>
</evidence>
<protein>
    <submittedName>
        <fullName evidence="11">Uncharacterized protein</fullName>
    </submittedName>
</protein>
<dbReference type="Gene3D" id="1.10.10.10">
    <property type="entry name" value="Winged helix-like DNA-binding domain superfamily/Winged helix DNA-binding domain"/>
    <property type="match status" value="1"/>
</dbReference>
<dbReference type="Pfam" id="PF18052">
    <property type="entry name" value="Rx_N"/>
    <property type="match status" value="1"/>
</dbReference>
<dbReference type="EnsemblPlants" id="ONIVA01G33280.1">
    <property type="protein sequence ID" value="ONIVA01G33280.1"/>
    <property type="gene ID" value="ONIVA01G33280"/>
</dbReference>
<evidence type="ECO:0000313" key="12">
    <source>
        <dbReference type="Proteomes" id="UP000006591"/>
    </source>
</evidence>
<evidence type="ECO:0000259" key="10">
    <source>
        <dbReference type="Pfam" id="PF23598"/>
    </source>
</evidence>
<dbReference type="Gene3D" id="1.20.5.4130">
    <property type="match status" value="1"/>
</dbReference>
<reference evidence="11" key="1">
    <citation type="submission" date="2013-08" db="EMBL/GenBank/DDBJ databases">
        <authorList>
            <person name="Wing R.A."/>
            <person name="Hsing Y."/>
        </authorList>
    </citation>
    <scope>NUCLEOTIDE SEQUENCE</scope>
</reference>
<dbReference type="InterPro" id="IPR041118">
    <property type="entry name" value="Rx_N"/>
</dbReference>
<keyword evidence="6" id="KW-0175">Coiled coil</keyword>
<name>A0A0E0FSC9_ORYNI</name>
<dbReference type="GO" id="GO:0043531">
    <property type="term" value="F:ADP binding"/>
    <property type="evidence" value="ECO:0007669"/>
    <property type="project" value="InterPro"/>
</dbReference>
<dbReference type="PANTHER" id="PTHR23155">
    <property type="entry name" value="DISEASE RESISTANCE PROTEIN RP"/>
    <property type="match status" value="1"/>
</dbReference>
<dbReference type="InterPro" id="IPR002182">
    <property type="entry name" value="NB-ARC"/>
</dbReference>
<evidence type="ECO:0000259" key="8">
    <source>
        <dbReference type="Pfam" id="PF18052"/>
    </source>
</evidence>
<dbReference type="OMA" id="CKPIEEM"/>
<dbReference type="Gene3D" id="3.40.50.300">
    <property type="entry name" value="P-loop containing nucleotide triphosphate hydrolases"/>
    <property type="match status" value="1"/>
</dbReference>
<keyword evidence="12" id="KW-1185">Reference proteome</keyword>
<dbReference type="InterPro" id="IPR042197">
    <property type="entry name" value="Apaf_helical"/>
</dbReference>
<feature type="domain" description="Disease resistance R13L4/SHOC-2-like LRR" evidence="10">
    <location>
        <begin position="521"/>
        <end position="866"/>
    </location>
</feature>
<dbReference type="AlphaFoldDB" id="A0A0E0FSC9"/>
<accession>A0A0E0FSC9</accession>
<comment type="similarity">
    <text evidence="1">Belongs to the disease resistance NB-LRR family.</text>
</comment>
<proteinExistence type="inferred from homology"/>
<evidence type="ECO:0000256" key="1">
    <source>
        <dbReference type="ARBA" id="ARBA00008894"/>
    </source>
</evidence>
<dbReference type="InterPro" id="IPR027417">
    <property type="entry name" value="P-loop_NTPase"/>
</dbReference>
<dbReference type="InterPro" id="IPR038005">
    <property type="entry name" value="RX-like_CC"/>
</dbReference>
<dbReference type="Pfam" id="PF23559">
    <property type="entry name" value="WHD_DRP"/>
    <property type="match status" value="1"/>
</dbReference>
<reference evidence="11" key="2">
    <citation type="submission" date="2015-04" db="UniProtKB">
        <authorList>
            <consortium name="EnsemblPlants"/>
        </authorList>
    </citation>
    <scope>IDENTIFICATION</scope>
    <source>
        <strain evidence="11">SL10</strain>
    </source>
</reference>
<keyword evidence="3" id="KW-0677">Repeat</keyword>
<dbReference type="GO" id="GO:0009626">
    <property type="term" value="P:plant-type hypersensitive response"/>
    <property type="evidence" value="ECO:0007669"/>
    <property type="project" value="UniProtKB-ARBA"/>
</dbReference>
<dbReference type="Proteomes" id="UP000006591">
    <property type="component" value="Chromosome 1"/>
</dbReference>
<feature type="domain" description="Disease resistance N-terminal" evidence="8">
    <location>
        <begin position="11"/>
        <end position="98"/>
    </location>
</feature>
<dbReference type="STRING" id="4536.A0A0E0FSC9"/>
<dbReference type="GO" id="GO:0042742">
    <property type="term" value="P:defense response to bacterium"/>
    <property type="evidence" value="ECO:0007669"/>
    <property type="project" value="UniProtKB-ARBA"/>
</dbReference>
<reference evidence="11" key="3">
    <citation type="submission" date="2018-04" db="EMBL/GenBank/DDBJ databases">
        <title>OnivRS2 (Oryza nivara Reference Sequence Version 2).</title>
        <authorList>
            <person name="Zhang J."/>
            <person name="Kudrna D."/>
            <person name="Lee S."/>
            <person name="Talag J."/>
            <person name="Rajasekar S."/>
            <person name="Welchert J."/>
            <person name="Hsing Y.-I."/>
            <person name="Wing R.A."/>
        </authorList>
    </citation>
    <scope>NUCLEOTIDE SEQUENCE [LARGE SCALE GENOMIC DNA]</scope>
</reference>
<organism evidence="11">
    <name type="scientific">Oryza nivara</name>
    <name type="common">Indian wild rice</name>
    <name type="synonym">Oryza sativa f. spontanea</name>
    <dbReference type="NCBI Taxonomy" id="4536"/>
    <lineage>
        <taxon>Eukaryota</taxon>
        <taxon>Viridiplantae</taxon>
        <taxon>Streptophyta</taxon>
        <taxon>Embryophyta</taxon>
        <taxon>Tracheophyta</taxon>
        <taxon>Spermatophyta</taxon>
        <taxon>Magnoliopsida</taxon>
        <taxon>Liliopsida</taxon>
        <taxon>Poales</taxon>
        <taxon>Poaceae</taxon>
        <taxon>BOP clade</taxon>
        <taxon>Oryzoideae</taxon>
        <taxon>Oryzeae</taxon>
        <taxon>Oryzinae</taxon>
        <taxon>Oryza</taxon>
    </lineage>
</organism>
<dbReference type="PANTHER" id="PTHR23155:SF1167">
    <property type="entry name" value="OS08G0412100 PROTEIN"/>
    <property type="match status" value="1"/>
</dbReference>
<dbReference type="CDD" id="cd14798">
    <property type="entry name" value="RX-CC_like"/>
    <property type="match status" value="1"/>
</dbReference>
<dbReference type="Pfam" id="PF00931">
    <property type="entry name" value="NB-ARC"/>
    <property type="match status" value="1"/>
</dbReference>
<sequence length="894" mass="101845">MDAVVSVSHGALGPLLGKLSTLLADKYACLKGVRREIHSLRSELSNMQAALHKYASLEDPDIQVKAWITELRELAYDIEDCIDKFMHQLGANGEQHSTSNSIKDFFRKSIQRLKTLGPRHNIAGEIEELKARVISVRDQKNSYKLDDIFCSSSSNTNASVDPRLATLFAEENHLVGIDGPRDELVNWLDAESRLIKCRKVLSIVGFGGLGKTTLANEVYRRVKVHFDCHAFVSVSQKPDFKKIFKDIIYNMPTKDGFLKDIDTWNEKKFIEKLRELLVDKRYLVIIDDVWSISAWKAITVAFPENDCSSTIIVTTRVSDVGWSCCLNGIDCNYQMEPLSEVHSRRLFCKRIFSTNEDGCPDILQEVSTDILKKCGGLPLAIISISGLLANRPVIKEEWEKVKESIGFALDKNQNLEGMKIILSLSFNDLPNYLKTCLLYLSIFPEDFIIERNKVVWRWIAEGFISEDCGQKLEDVAESYFYELINKSLVQPVDIGFDGKARACRVHDIMLEFISSKATEENFLSRLEILRVLDFHGCRGLEQYLENIDKLFQLEYLSLRCSDISRIPTQIAKLQNLVTLDLRRTCVEEFPTEFCRLIKLQHLLGDRMLKLPDGIGNMRNLQVLSGINISSSSASAVAELGELTSLRDLKICLFDELSKCKTKEEMLLASLCKLSSYKLQSLHIIDDSDDDYLERWFPIPCFLRLFHMNTSYYFLQLPKWVKPSLTKMAYLNINLREIKEEDMKTLGDLPALLSLEIWLKPDPKEQLTVQSTRFLFLKEFVLVCSDHNGGAYLTFEKGAMPKLEKLEIPFHVLMAETHDFYFGINNLQHLKEVEVRIYRVGAEDSDAEAAVAAIRSEANANPNHPRLAIKEAYVSNKECDDNKNAEDQQGGVTDN</sequence>
<evidence type="ECO:0000256" key="6">
    <source>
        <dbReference type="ARBA" id="ARBA00023054"/>
    </source>
</evidence>
<dbReference type="GO" id="GO:0002758">
    <property type="term" value="P:innate immune response-activating signaling pathway"/>
    <property type="evidence" value="ECO:0007669"/>
    <property type="project" value="UniProtKB-ARBA"/>
</dbReference>
<evidence type="ECO:0000313" key="11">
    <source>
        <dbReference type="EnsemblPlants" id="ONIVA01G33280.1"/>
    </source>
</evidence>
<dbReference type="FunFam" id="3.40.50.300:FF:001091">
    <property type="entry name" value="Probable disease resistance protein At1g61300"/>
    <property type="match status" value="1"/>
</dbReference>
<feature type="domain" description="NB-ARC" evidence="7">
    <location>
        <begin position="183"/>
        <end position="355"/>
    </location>
</feature>
<feature type="domain" description="Disease resistance protein winged helix" evidence="9">
    <location>
        <begin position="442"/>
        <end position="513"/>
    </location>
</feature>
<dbReference type="Gene3D" id="3.80.10.10">
    <property type="entry name" value="Ribonuclease Inhibitor"/>
    <property type="match status" value="1"/>
</dbReference>
<keyword evidence="4" id="KW-0547">Nucleotide-binding</keyword>
<dbReference type="Gramene" id="ONIVA01G33280.2">
    <property type="protein sequence ID" value="ONIVA01G33280.2"/>
    <property type="gene ID" value="ONIVA01G33280"/>
</dbReference>
<evidence type="ECO:0000259" key="7">
    <source>
        <dbReference type="Pfam" id="PF00931"/>
    </source>
</evidence>
<dbReference type="Gene3D" id="1.10.8.430">
    <property type="entry name" value="Helical domain of apoptotic protease-activating factors"/>
    <property type="match status" value="1"/>
</dbReference>
<dbReference type="eggNOG" id="KOG4658">
    <property type="taxonomic scope" value="Eukaryota"/>
</dbReference>
<evidence type="ECO:0000256" key="5">
    <source>
        <dbReference type="ARBA" id="ARBA00022821"/>
    </source>
</evidence>